<evidence type="ECO:0000256" key="18">
    <source>
        <dbReference type="ARBA" id="ARBA00049251"/>
    </source>
</evidence>
<evidence type="ECO:0000256" key="5">
    <source>
        <dbReference type="ARBA" id="ARBA00022832"/>
    </source>
</evidence>
<dbReference type="InParanoid" id="A0A448YI65"/>
<dbReference type="Pfam" id="PF13561">
    <property type="entry name" value="adh_short_C2"/>
    <property type="match status" value="1"/>
</dbReference>
<comment type="function">
    <text evidence="11">Participates in chain elongation of fatty acids. Catalyzes the reduction of trans-2-enoyl-CoAs of varying chain lengths from 6:1 to 16:1, having maximum activity with 10:1 CoA. Has no 2,4-dienoyl-CoA reductase activity.</text>
</comment>
<comment type="catalytic activity">
    <reaction evidence="16">
        <text>(2E)-tetradecenoyl-CoA + NADPH + H(+) = tetradecanoyl-CoA + NADP(+)</text>
        <dbReference type="Rhea" id="RHEA:44968"/>
        <dbReference type="ChEBI" id="CHEBI:15378"/>
        <dbReference type="ChEBI" id="CHEBI:57385"/>
        <dbReference type="ChEBI" id="CHEBI:57783"/>
        <dbReference type="ChEBI" id="CHEBI:58349"/>
        <dbReference type="ChEBI" id="CHEBI:61405"/>
    </reaction>
    <physiologicalReaction direction="left-to-right" evidence="16">
        <dbReference type="Rhea" id="RHEA:44969"/>
    </physiologicalReaction>
</comment>
<comment type="catalytic activity">
    <reaction evidence="17">
        <text>(2E)-hexenoyl-CoA + NADPH + H(+) = hexanoyl-CoA + NADP(+)</text>
        <dbReference type="Rhea" id="RHEA:44956"/>
        <dbReference type="ChEBI" id="CHEBI:15378"/>
        <dbReference type="ChEBI" id="CHEBI:57783"/>
        <dbReference type="ChEBI" id="CHEBI:58349"/>
        <dbReference type="ChEBI" id="CHEBI:62077"/>
        <dbReference type="ChEBI" id="CHEBI:62620"/>
    </reaction>
    <physiologicalReaction direction="left-to-right" evidence="17">
        <dbReference type="Rhea" id="RHEA:44957"/>
    </physiologicalReaction>
</comment>
<evidence type="ECO:0000256" key="4">
    <source>
        <dbReference type="ARBA" id="ARBA00022553"/>
    </source>
</evidence>
<dbReference type="GO" id="GO:0033306">
    <property type="term" value="P:phytol metabolic process"/>
    <property type="evidence" value="ECO:0007669"/>
    <property type="project" value="TreeGrafter"/>
</dbReference>
<dbReference type="PANTHER" id="PTHR24317:SF7">
    <property type="entry name" value="PEROXISOMAL TRANS-2-ENOYL-COA REDUCTASE"/>
    <property type="match status" value="1"/>
</dbReference>
<dbReference type="GO" id="GO:0006633">
    <property type="term" value="P:fatty acid biosynthetic process"/>
    <property type="evidence" value="ECO:0007669"/>
    <property type="project" value="UniProtKB-KW"/>
</dbReference>
<sequence>MSVDGMGEEGLKELPRQIPIGRLGRTEEIADVVYFLTSDAASFIAGADIQADGGLKQI</sequence>
<evidence type="ECO:0000256" key="6">
    <source>
        <dbReference type="ARBA" id="ARBA00022857"/>
    </source>
</evidence>
<accession>A0A448YI65</accession>
<dbReference type="EC" id="1.3.1.38" evidence="13"/>
<organism evidence="21 22">
    <name type="scientific">Brettanomyces naardenensis</name>
    <name type="common">Yeast</name>
    <dbReference type="NCBI Taxonomy" id="13370"/>
    <lineage>
        <taxon>Eukaryota</taxon>
        <taxon>Fungi</taxon>
        <taxon>Dikarya</taxon>
        <taxon>Ascomycota</taxon>
        <taxon>Saccharomycotina</taxon>
        <taxon>Pichiomycetes</taxon>
        <taxon>Pichiales</taxon>
        <taxon>Pichiaceae</taxon>
        <taxon>Brettanomyces</taxon>
    </lineage>
</organism>
<dbReference type="Gene3D" id="3.40.50.720">
    <property type="entry name" value="NAD(P)-binding Rossmann-like Domain"/>
    <property type="match status" value="1"/>
</dbReference>
<evidence type="ECO:0000256" key="13">
    <source>
        <dbReference type="ARBA" id="ARBA00038849"/>
    </source>
</evidence>
<comment type="catalytic activity">
    <reaction evidence="15">
        <text>(2E)-dodecenoyl-CoA + NADPH + H(+) = dodecanoyl-CoA + NADP(+)</text>
        <dbReference type="Rhea" id="RHEA:44964"/>
        <dbReference type="ChEBI" id="CHEBI:15378"/>
        <dbReference type="ChEBI" id="CHEBI:57330"/>
        <dbReference type="ChEBI" id="CHEBI:57375"/>
        <dbReference type="ChEBI" id="CHEBI:57783"/>
        <dbReference type="ChEBI" id="CHEBI:58349"/>
    </reaction>
    <physiologicalReaction direction="left-to-right" evidence="15">
        <dbReference type="Rhea" id="RHEA:44965"/>
    </physiologicalReaction>
</comment>
<dbReference type="AlphaFoldDB" id="A0A448YI65"/>
<dbReference type="Proteomes" id="UP000290900">
    <property type="component" value="Unassembled WGS sequence"/>
</dbReference>
<keyword evidence="6" id="KW-0521">NADP</keyword>
<keyword evidence="3" id="KW-0444">Lipid biosynthesis</keyword>
<evidence type="ECO:0000256" key="11">
    <source>
        <dbReference type="ARBA" id="ARBA00037124"/>
    </source>
</evidence>
<keyword evidence="7" id="KW-0560">Oxidoreductase</keyword>
<keyword evidence="9" id="KW-0576">Peroxisome</keyword>
<dbReference type="InterPro" id="IPR002347">
    <property type="entry name" value="SDR_fam"/>
</dbReference>
<evidence type="ECO:0000256" key="7">
    <source>
        <dbReference type="ARBA" id="ARBA00023002"/>
    </source>
</evidence>
<evidence type="ECO:0000256" key="12">
    <source>
        <dbReference type="ARBA" id="ARBA00038622"/>
    </source>
</evidence>
<dbReference type="InterPro" id="IPR036291">
    <property type="entry name" value="NAD(P)-bd_dom_sf"/>
</dbReference>
<keyword evidence="8" id="KW-0443">Lipid metabolism</keyword>
<evidence type="ECO:0000256" key="15">
    <source>
        <dbReference type="ARBA" id="ARBA00047570"/>
    </source>
</evidence>
<comment type="catalytic activity">
    <reaction evidence="20">
        <text>(2E)-octenoyl-CoA + NADPH + H(+) = octanoyl-CoA + NADP(+)</text>
        <dbReference type="Rhea" id="RHEA:44952"/>
        <dbReference type="ChEBI" id="CHEBI:15378"/>
        <dbReference type="ChEBI" id="CHEBI:57386"/>
        <dbReference type="ChEBI" id="CHEBI:57783"/>
        <dbReference type="ChEBI" id="CHEBI:58349"/>
        <dbReference type="ChEBI" id="CHEBI:62242"/>
    </reaction>
    <physiologicalReaction direction="left-to-right" evidence="20">
        <dbReference type="Rhea" id="RHEA:44953"/>
    </physiologicalReaction>
</comment>
<evidence type="ECO:0000256" key="19">
    <source>
        <dbReference type="ARBA" id="ARBA00049386"/>
    </source>
</evidence>
<evidence type="ECO:0000256" key="10">
    <source>
        <dbReference type="ARBA" id="ARBA00023160"/>
    </source>
</evidence>
<keyword evidence="4" id="KW-0597">Phosphoprotein</keyword>
<comment type="catalytic activity">
    <reaction evidence="19">
        <text>(2E)-decenoyl-CoA + NADPH + H(+) = decanoyl-CoA + NADP(+)</text>
        <dbReference type="Rhea" id="RHEA:44960"/>
        <dbReference type="ChEBI" id="CHEBI:15378"/>
        <dbReference type="ChEBI" id="CHEBI:57783"/>
        <dbReference type="ChEBI" id="CHEBI:58349"/>
        <dbReference type="ChEBI" id="CHEBI:61406"/>
        <dbReference type="ChEBI" id="CHEBI:61430"/>
    </reaction>
    <physiologicalReaction direction="left-to-right" evidence="19">
        <dbReference type="Rhea" id="RHEA:44961"/>
    </physiologicalReaction>
</comment>
<comment type="catalytic activity">
    <reaction evidence="18">
        <text>a (2E)-enoyl-CoA + NADPH + H(+) = a 2,3-saturated acyl-CoA + NADP(+)</text>
        <dbReference type="Rhea" id="RHEA:33763"/>
        <dbReference type="ChEBI" id="CHEBI:15378"/>
        <dbReference type="ChEBI" id="CHEBI:57783"/>
        <dbReference type="ChEBI" id="CHEBI:58349"/>
        <dbReference type="ChEBI" id="CHEBI:58856"/>
        <dbReference type="ChEBI" id="CHEBI:65111"/>
        <dbReference type="EC" id="1.3.1.38"/>
    </reaction>
    <physiologicalReaction direction="left-to-right" evidence="18">
        <dbReference type="Rhea" id="RHEA:33764"/>
    </physiologicalReaction>
</comment>
<evidence type="ECO:0000256" key="8">
    <source>
        <dbReference type="ARBA" id="ARBA00023098"/>
    </source>
</evidence>
<keyword evidence="5" id="KW-0276">Fatty acid metabolism</keyword>
<keyword evidence="10" id="KW-0275">Fatty acid biosynthesis</keyword>
<comment type="subunit">
    <text evidence="12">Interacts with PEX5, probably required to target it into peroxisomes.</text>
</comment>
<evidence type="ECO:0000256" key="3">
    <source>
        <dbReference type="ARBA" id="ARBA00022516"/>
    </source>
</evidence>
<dbReference type="SUPFAM" id="SSF51735">
    <property type="entry name" value="NAD(P)-binding Rossmann-fold domains"/>
    <property type="match status" value="1"/>
</dbReference>
<dbReference type="PANTHER" id="PTHR24317">
    <property type="entry name" value="PEROXISOMAL TRANS-2-ENOYL-COA REDUCTASE"/>
    <property type="match status" value="1"/>
</dbReference>
<dbReference type="InterPro" id="IPR052388">
    <property type="entry name" value="Peroxisomal_t2-enoyl-CoA_red"/>
</dbReference>
<dbReference type="EMBL" id="CAACVR010000006">
    <property type="protein sequence ID" value="VEU20644.1"/>
    <property type="molecule type" value="Genomic_DNA"/>
</dbReference>
<proteinExistence type="predicted"/>
<dbReference type="GO" id="GO:0005777">
    <property type="term" value="C:peroxisome"/>
    <property type="evidence" value="ECO:0007669"/>
    <property type="project" value="UniProtKB-SubCell"/>
</dbReference>
<evidence type="ECO:0000256" key="14">
    <source>
        <dbReference type="ARBA" id="ARBA00041063"/>
    </source>
</evidence>
<reference evidence="21 22" key="1">
    <citation type="submission" date="2018-12" db="EMBL/GenBank/DDBJ databases">
        <authorList>
            <person name="Tiukova I."/>
            <person name="Dainat J."/>
        </authorList>
    </citation>
    <scope>NUCLEOTIDE SEQUENCE [LARGE SCALE GENOMIC DNA]</scope>
</reference>
<keyword evidence="22" id="KW-1185">Reference proteome</keyword>
<evidence type="ECO:0000313" key="22">
    <source>
        <dbReference type="Proteomes" id="UP000290900"/>
    </source>
</evidence>
<gene>
    <name evidence="21" type="ORF">BRENAR_LOCUS1379</name>
</gene>
<evidence type="ECO:0000256" key="17">
    <source>
        <dbReference type="ARBA" id="ARBA00049108"/>
    </source>
</evidence>
<evidence type="ECO:0000256" key="16">
    <source>
        <dbReference type="ARBA" id="ARBA00048686"/>
    </source>
</evidence>
<evidence type="ECO:0000256" key="2">
    <source>
        <dbReference type="ARBA" id="ARBA00005189"/>
    </source>
</evidence>
<name>A0A448YI65_BRENA</name>
<protein>
    <recommendedName>
        <fullName evidence="14">Peroxisomal trans-2-enoyl-CoA reductase</fullName>
        <ecNumber evidence="13">1.3.1.38</ecNumber>
    </recommendedName>
</protein>
<evidence type="ECO:0000313" key="21">
    <source>
        <dbReference type="EMBL" id="VEU20644.1"/>
    </source>
</evidence>
<dbReference type="GO" id="GO:0019166">
    <property type="term" value="F:trans-2-enoyl-CoA reductase (NADPH) activity"/>
    <property type="evidence" value="ECO:0007669"/>
    <property type="project" value="UniProtKB-EC"/>
</dbReference>
<evidence type="ECO:0000256" key="9">
    <source>
        <dbReference type="ARBA" id="ARBA00023140"/>
    </source>
</evidence>
<evidence type="ECO:0000256" key="20">
    <source>
        <dbReference type="ARBA" id="ARBA00049559"/>
    </source>
</evidence>
<comment type="subcellular location">
    <subcellularLocation>
        <location evidence="1">Peroxisome</location>
    </subcellularLocation>
</comment>
<comment type="pathway">
    <text evidence="2">Lipid metabolism.</text>
</comment>
<dbReference type="OrthoDB" id="47007at2759"/>
<evidence type="ECO:0000256" key="1">
    <source>
        <dbReference type="ARBA" id="ARBA00004275"/>
    </source>
</evidence>